<proteinExistence type="predicted"/>
<feature type="region of interest" description="Disordered" evidence="1">
    <location>
        <begin position="282"/>
        <end position="310"/>
    </location>
</feature>
<dbReference type="EMBL" id="JARJLG010000078">
    <property type="protein sequence ID" value="KAJ7751503.1"/>
    <property type="molecule type" value="Genomic_DNA"/>
</dbReference>
<evidence type="ECO:0000256" key="2">
    <source>
        <dbReference type="SAM" id="Phobius"/>
    </source>
</evidence>
<dbReference type="Proteomes" id="UP001215280">
    <property type="component" value="Unassembled WGS sequence"/>
</dbReference>
<sequence length="310" mass="34412">MTDATAQLVSELYVHDWLHLLGISLMYWDFLVTLDDEINFLWKRACSARAYWFFAVRYSGLAGNIPVTVFTFYTIPAKRCYVYHAGHQVVLVGTQIIVSIVMLVRIHALYGRNIRLLVSLIIISLPLLAVIFWSVTGQQSAVVLGFRGCHTSMLQSSAYHLAAAWEALFIFDSLMFGLTIFKTYSTWRRTGSEASNLPIHTLILRDGAVYFAAMALANLFNILTFYLSGPILSGSLSTFASCVSVTMMARLMLNLHKTADAGSGLVTHLDVDGAVSGGLGSPVVFRDWEENPPSPREEGDPETQRDFVLP</sequence>
<reference evidence="4" key="1">
    <citation type="submission" date="2023-03" db="EMBL/GenBank/DDBJ databases">
        <title>Massive genome expansion in bonnet fungi (Mycena s.s.) driven by repeated elements and novel gene families across ecological guilds.</title>
        <authorList>
            <consortium name="Lawrence Berkeley National Laboratory"/>
            <person name="Harder C.B."/>
            <person name="Miyauchi S."/>
            <person name="Viragh M."/>
            <person name="Kuo A."/>
            <person name="Thoen E."/>
            <person name="Andreopoulos B."/>
            <person name="Lu D."/>
            <person name="Skrede I."/>
            <person name="Drula E."/>
            <person name="Henrissat B."/>
            <person name="Morin E."/>
            <person name="Kohler A."/>
            <person name="Barry K."/>
            <person name="LaButti K."/>
            <person name="Morin E."/>
            <person name="Salamov A."/>
            <person name="Lipzen A."/>
            <person name="Mereny Z."/>
            <person name="Hegedus B."/>
            <person name="Baldrian P."/>
            <person name="Stursova M."/>
            <person name="Weitz H."/>
            <person name="Taylor A."/>
            <person name="Grigoriev I.V."/>
            <person name="Nagy L.G."/>
            <person name="Martin F."/>
            <person name="Kauserud H."/>
        </authorList>
    </citation>
    <scope>NUCLEOTIDE SEQUENCE</scope>
    <source>
        <strain evidence="4">CBHHK188m</strain>
    </source>
</reference>
<accession>A0AAD7IZ70</accession>
<evidence type="ECO:0000313" key="4">
    <source>
        <dbReference type="EMBL" id="KAJ7751503.1"/>
    </source>
</evidence>
<feature type="transmembrane region" description="Helical" evidence="2">
    <location>
        <begin position="116"/>
        <end position="135"/>
    </location>
</feature>
<organism evidence="4 5">
    <name type="scientific">Mycena maculata</name>
    <dbReference type="NCBI Taxonomy" id="230809"/>
    <lineage>
        <taxon>Eukaryota</taxon>
        <taxon>Fungi</taxon>
        <taxon>Dikarya</taxon>
        <taxon>Basidiomycota</taxon>
        <taxon>Agaricomycotina</taxon>
        <taxon>Agaricomycetes</taxon>
        <taxon>Agaricomycetidae</taxon>
        <taxon>Agaricales</taxon>
        <taxon>Marasmiineae</taxon>
        <taxon>Mycenaceae</taxon>
        <taxon>Mycena</taxon>
    </lineage>
</organism>
<evidence type="ECO:0000259" key="3">
    <source>
        <dbReference type="Pfam" id="PF20151"/>
    </source>
</evidence>
<feature type="transmembrane region" description="Helical" evidence="2">
    <location>
        <begin position="81"/>
        <end position="104"/>
    </location>
</feature>
<feature type="compositionally biased region" description="Basic and acidic residues" evidence="1">
    <location>
        <begin position="295"/>
        <end position="310"/>
    </location>
</feature>
<feature type="transmembrane region" description="Helical" evidence="2">
    <location>
        <begin position="55"/>
        <end position="75"/>
    </location>
</feature>
<evidence type="ECO:0000256" key="1">
    <source>
        <dbReference type="SAM" id="MobiDB-lite"/>
    </source>
</evidence>
<evidence type="ECO:0000313" key="5">
    <source>
        <dbReference type="Proteomes" id="UP001215280"/>
    </source>
</evidence>
<dbReference type="AlphaFoldDB" id="A0AAD7IZ70"/>
<feature type="transmembrane region" description="Helical" evidence="2">
    <location>
        <begin position="202"/>
        <end position="225"/>
    </location>
</feature>
<keyword evidence="5" id="KW-1185">Reference proteome</keyword>
<dbReference type="InterPro" id="IPR045340">
    <property type="entry name" value="DUF6533"/>
</dbReference>
<keyword evidence="2" id="KW-0472">Membrane</keyword>
<gene>
    <name evidence="4" type="ORF">DFH07DRAFT_941624</name>
</gene>
<feature type="transmembrane region" description="Helical" evidence="2">
    <location>
        <begin position="162"/>
        <end position="181"/>
    </location>
</feature>
<keyword evidence="2" id="KW-1133">Transmembrane helix</keyword>
<protein>
    <recommendedName>
        <fullName evidence="3">DUF6533 domain-containing protein</fullName>
    </recommendedName>
</protein>
<feature type="domain" description="DUF6533" evidence="3">
    <location>
        <begin position="23"/>
        <end position="61"/>
    </location>
</feature>
<name>A0AAD7IZ70_9AGAR</name>
<comment type="caution">
    <text evidence="4">The sequence shown here is derived from an EMBL/GenBank/DDBJ whole genome shotgun (WGS) entry which is preliminary data.</text>
</comment>
<dbReference type="Pfam" id="PF20151">
    <property type="entry name" value="DUF6533"/>
    <property type="match status" value="1"/>
</dbReference>
<keyword evidence="2" id="KW-0812">Transmembrane</keyword>